<keyword evidence="8 16" id="KW-0547">Nucleotide-binding</keyword>
<comment type="subunit">
    <text evidence="15">Heterodimer. The mRNA-capping enzyme is composed of two separate chains alpha and beta, respectively a mRNA guanylyltransferase and an mRNA 5'-triphosphate monophosphatase.</text>
</comment>
<evidence type="ECO:0000256" key="17">
    <source>
        <dbReference type="PIRSR" id="PIRSR036959-1"/>
    </source>
</evidence>
<dbReference type="GO" id="GO:0005525">
    <property type="term" value="F:GTP binding"/>
    <property type="evidence" value="ECO:0007669"/>
    <property type="project" value="UniProtKB-KW"/>
</dbReference>
<keyword evidence="5 16" id="KW-0507">mRNA processing</keyword>
<proteinExistence type="inferred from homology"/>
<evidence type="ECO:0000256" key="13">
    <source>
        <dbReference type="ARBA" id="ARBA00030702"/>
    </source>
</evidence>
<dbReference type="Gene3D" id="3.30.470.30">
    <property type="entry name" value="DNA ligase/mRNA capping enzyme"/>
    <property type="match status" value="1"/>
</dbReference>
<evidence type="ECO:0000256" key="5">
    <source>
        <dbReference type="ARBA" id="ARBA00022664"/>
    </source>
</evidence>
<comment type="subcellular location">
    <subcellularLocation>
        <location evidence="1 16">Nucleus</location>
    </subcellularLocation>
</comment>
<dbReference type="PANTHER" id="PTHR10367:SF17">
    <property type="entry name" value="MRNA-CAPPING ENZYME"/>
    <property type="match status" value="1"/>
</dbReference>
<evidence type="ECO:0000256" key="3">
    <source>
        <dbReference type="ARBA" id="ARBA00012475"/>
    </source>
</evidence>
<evidence type="ECO:0000256" key="16">
    <source>
        <dbReference type="PIRNR" id="PIRNR036959"/>
    </source>
</evidence>
<comment type="function">
    <text evidence="16">Second step of mRNA capping. Transfer of the GMP moiety of GTP to the 5'-end of RNA via an enzyme-GMP covalent reaction intermediate.</text>
</comment>
<dbReference type="GO" id="GO:0031533">
    <property type="term" value="C:mRNA capping enzyme complex"/>
    <property type="evidence" value="ECO:0007669"/>
    <property type="project" value="InterPro"/>
</dbReference>
<evidence type="ECO:0000259" key="20">
    <source>
        <dbReference type="Pfam" id="PF03919"/>
    </source>
</evidence>
<dbReference type="InterPro" id="IPR013846">
    <property type="entry name" value="mRNA_cap_enzyme_C"/>
</dbReference>
<evidence type="ECO:0000256" key="2">
    <source>
        <dbReference type="ARBA" id="ARBA00010237"/>
    </source>
</evidence>
<feature type="domain" description="mRNA capping enzyme adenylation" evidence="19">
    <location>
        <begin position="40"/>
        <end position="234"/>
    </location>
</feature>
<dbReference type="Pfam" id="PF01331">
    <property type="entry name" value="mRNA_cap_enzyme"/>
    <property type="match status" value="1"/>
</dbReference>
<evidence type="ECO:0000256" key="8">
    <source>
        <dbReference type="ARBA" id="ARBA00022741"/>
    </source>
</evidence>
<evidence type="ECO:0000256" key="18">
    <source>
        <dbReference type="SAM" id="MobiDB-lite"/>
    </source>
</evidence>
<dbReference type="EC" id="2.7.7.50" evidence="3 16"/>
<dbReference type="GO" id="GO:0004484">
    <property type="term" value="F:mRNA guanylyltransferase activity"/>
    <property type="evidence" value="ECO:0007669"/>
    <property type="project" value="UniProtKB-EC"/>
</dbReference>
<evidence type="ECO:0000259" key="19">
    <source>
        <dbReference type="Pfam" id="PF01331"/>
    </source>
</evidence>
<keyword evidence="11 16" id="KW-0539">Nucleus</keyword>
<dbReference type="Proteomes" id="UP000076842">
    <property type="component" value="Unassembled WGS sequence"/>
</dbReference>
<dbReference type="OrthoDB" id="200924at2759"/>
<evidence type="ECO:0000256" key="7">
    <source>
        <dbReference type="ARBA" id="ARBA00022695"/>
    </source>
</evidence>
<dbReference type="AlphaFoldDB" id="A0A165FP87"/>
<dbReference type="EMBL" id="KV423969">
    <property type="protein sequence ID" value="KZT57020.1"/>
    <property type="molecule type" value="Genomic_DNA"/>
</dbReference>
<dbReference type="InParanoid" id="A0A165FP87"/>
<dbReference type="GO" id="GO:0005524">
    <property type="term" value="F:ATP binding"/>
    <property type="evidence" value="ECO:0007669"/>
    <property type="project" value="InterPro"/>
</dbReference>
<organism evidence="21 22">
    <name type="scientific">Calocera cornea HHB12733</name>
    <dbReference type="NCBI Taxonomy" id="1353952"/>
    <lineage>
        <taxon>Eukaryota</taxon>
        <taxon>Fungi</taxon>
        <taxon>Dikarya</taxon>
        <taxon>Basidiomycota</taxon>
        <taxon>Agaricomycotina</taxon>
        <taxon>Dacrymycetes</taxon>
        <taxon>Dacrymycetales</taxon>
        <taxon>Dacrymycetaceae</taxon>
        <taxon>Calocera</taxon>
    </lineage>
</organism>
<dbReference type="Pfam" id="PF03919">
    <property type="entry name" value="mRNA_cap_C"/>
    <property type="match status" value="1"/>
</dbReference>
<dbReference type="InterPro" id="IPR017075">
    <property type="entry name" value="mRNA_cap_enzyme_alpha"/>
</dbReference>
<accession>A0A165FP87</accession>
<comment type="similarity">
    <text evidence="2 16">Belongs to the eukaryotic GTase family.</text>
</comment>
<reference evidence="21 22" key="1">
    <citation type="journal article" date="2016" name="Mol. Biol. Evol.">
        <title>Comparative Genomics of Early-Diverging Mushroom-Forming Fungi Provides Insights into the Origins of Lignocellulose Decay Capabilities.</title>
        <authorList>
            <person name="Nagy L.G."/>
            <person name="Riley R."/>
            <person name="Tritt A."/>
            <person name="Adam C."/>
            <person name="Daum C."/>
            <person name="Floudas D."/>
            <person name="Sun H."/>
            <person name="Yadav J.S."/>
            <person name="Pangilinan J."/>
            <person name="Larsson K.H."/>
            <person name="Matsuura K."/>
            <person name="Barry K."/>
            <person name="Labutti K."/>
            <person name="Kuo R."/>
            <person name="Ohm R.A."/>
            <person name="Bhattacharya S.S."/>
            <person name="Shirouzu T."/>
            <person name="Yoshinaga Y."/>
            <person name="Martin F.M."/>
            <person name="Grigoriev I.V."/>
            <person name="Hibbett D.S."/>
        </authorList>
    </citation>
    <scope>NUCLEOTIDE SEQUENCE [LARGE SCALE GENOMIC DNA]</scope>
    <source>
        <strain evidence="21 22">HHB12733</strain>
    </source>
</reference>
<keyword evidence="22" id="KW-1185">Reference proteome</keyword>
<dbReference type="CDD" id="cd07895">
    <property type="entry name" value="Adenylation_mRNA_capping"/>
    <property type="match status" value="1"/>
</dbReference>
<name>A0A165FP87_9BASI</name>
<dbReference type="FunCoup" id="A0A165FP87">
    <property type="interactions" value="472"/>
</dbReference>
<dbReference type="GO" id="GO:0006370">
    <property type="term" value="P:7-methylguanosine mRNA capping"/>
    <property type="evidence" value="ECO:0007669"/>
    <property type="project" value="UniProtKB-KW"/>
</dbReference>
<dbReference type="STRING" id="1353952.A0A165FP87"/>
<evidence type="ECO:0000256" key="6">
    <source>
        <dbReference type="ARBA" id="ARBA00022679"/>
    </source>
</evidence>
<evidence type="ECO:0000256" key="10">
    <source>
        <dbReference type="ARBA" id="ARBA00023134"/>
    </source>
</evidence>
<evidence type="ECO:0000256" key="12">
    <source>
        <dbReference type="ARBA" id="ARBA00029909"/>
    </source>
</evidence>
<evidence type="ECO:0000256" key="11">
    <source>
        <dbReference type="ARBA" id="ARBA00023242"/>
    </source>
</evidence>
<comment type="catalytic activity">
    <reaction evidence="14">
        <text>a 5'-end diphospho-ribonucleoside in mRNA + GTP + H(+) = a 5'-end (5'-triphosphoguanosine)-ribonucleoside in mRNA + diphosphate</text>
        <dbReference type="Rhea" id="RHEA:67012"/>
        <dbReference type="Rhea" id="RHEA-COMP:17165"/>
        <dbReference type="Rhea" id="RHEA-COMP:17166"/>
        <dbReference type="ChEBI" id="CHEBI:15378"/>
        <dbReference type="ChEBI" id="CHEBI:33019"/>
        <dbReference type="ChEBI" id="CHEBI:37565"/>
        <dbReference type="ChEBI" id="CHEBI:167616"/>
        <dbReference type="ChEBI" id="CHEBI:167617"/>
        <dbReference type="EC" id="2.7.7.50"/>
    </reaction>
    <physiologicalReaction direction="left-to-right" evidence="14">
        <dbReference type="Rhea" id="RHEA:67013"/>
    </physiologicalReaction>
</comment>
<dbReference type="PIRSF" id="PIRSF036959">
    <property type="entry name" value="mRNA_cap_alpha"/>
    <property type="match status" value="1"/>
</dbReference>
<keyword evidence="10 16" id="KW-0342">GTP-binding</keyword>
<evidence type="ECO:0000256" key="9">
    <source>
        <dbReference type="ARBA" id="ARBA00023042"/>
    </source>
</evidence>
<feature type="domain" description="mRNA capping enzyme C-terminal" evidence="20">
    <location>
        <begin position="238"/>
        <end position="352"/>
    </location>
</feature>
<dbReference type="InterPro" id="IPR001339">
    <property type="entry name" value="mRNA_cap_enzyme_adenylation"/>
</dbReference>
<dbReference type="InterPro" id="IPR051029">
    <property type="entry name" value="mRNA_Capping_Enz/RNA_Phosphat"/>
</dbReference>
<protein>
    <recommendedName>
        <fullName evidence="4 16">mRNA-capping enzyme subunit alpha</fullName>
        <ecNumber evidence="3 16">2.7.7.50</ecNumber>
    </recommendedName>
    <alternativeName>
        <fullName evidence="12 16">GTP--RNA guanylyltransferase</fullName>
    </alternativeName>
    <alternativeName>
        <fullName evidence="13 16">mRNA guanylyltransferase</fullName>
    </alternativeName>
</protein>
<dbReference type="InterPro" id="IPR012340">
    <property type="entry name" value="NA-bd_OB-fold"/>
</dbReference>
<evidence type="ECO:0000313" key="21">
    <source>
        <dbReference type="EMBL" id="KZT57020.1"/>
    </source>
</evidence>
<feature type="region of interest" description="Disordered" evidence="18">
    <location>
        <begin position="363"/>
        <end position="406"/>
    </location>
</feature>
<dbReference type="Gene3D" id="2.40.50.140">
    <property type="entry name" value="Nucleic acid-binding proteins"/>
    <property type="match status" value="1"/>
</dbReference>
<evidence type="ECO:0000256" key="1">
    <source>
        <dbReference type="ARBA" id="ARBA00004123"/>
    </source>
</evidence>
<dbReference type="PANTHER" id="PTHR10367">
    <property type="entry name" value="MRNA-CAPPING ENZYME"/>
    <property type="match status" value="1"/>
</dbReference>
<dbReference type="SUPFAM" id="SSF56091">
    <property type="entry name" value="DNA ligase/mRNA capping enzyme, catalytic domain"/>
    <property type="match status" value="1"/>
</dbReference>
<dbReference type="SUPFAM" id="SSF50249">
    <property type="entry name" value="Nucleic acid-binding proteins"/>
    <property type="match status" value="1"/>
</dbReference>
<evidence type="ECO:0000256" key="4">
    <source>
        <dbReference type="ARBA" id="ARBA00019171"/>
    </source>
</evidence>
<evidence type="ECO:0000313" key="22">
    <source>
        <dbReference type="Proteomes" id="UP000076842"/>
    </source>
</evidence>
<keyword evidence="6 16" id="KW-0808">Transferase</keyword>
<evidence type="ECO:0000256" key="15">
    <source>
        <dbReference type="ARBA" id="ARBA00047082"/>
    </source>
</evidence>
<gene>
    <name evidence="21" type="ORF">CALCODRAFT_295486</name>
</gene>
<keyword evidence="7 16" id="KW-0548">Nucleotidyltransferase</keyword>
<evidence type="ECO:0000256" key="14">
    <source>
        <dbReference type="ARBA" id="ARBA00044624"/>
    </source>
</evidence>
<sequence>MPSTAPTLPGAPIDPDIELLLRAHTAFLCGTAQSKFPGSQPVSFGTRSLKALEDDDYWVCEKSDGVRVLLLVVINPRFRRQEVYLIDRHNKYYEQDGLVFPHHENPMENLRDTLLDCELVEDVDPRTQAKTLRLLIFDCLVADKQNVMDRPLTKRYGRIREIVYKPFEQMLRQFPQVAGGLPFQIAVKEMRPSYHVPSVLASLPTLEHGSDGLIFTPVPPPYQPGTDGRLLKWKPAEENSVDLLLLLHFPPSPSDPSQPDLSAKPRFGLYVWLGGDAYDFFDELRLPDARWEQLKQQGEQWHARVVELAWDPAREEWTVLRFRDDKPHANHVSVVDKVLESIRDGVSKEELIAAAPRIRAAWKSREERAAQRPPAPQAQQQQQQQQVLPPGAPGQAPQPAAQERPLKVELGIVPRVGGGGRDVVGRLYGPVVVDGWVR</sequence>
<feature type="active site" description="N6-GMP-lysine intermediate" evidence="17">
    <location>
        <position position="62"/>
    </location>
</feature>
<feature type="compositionally biased region" description="Low complexity" evidence="18">
    <location>
        <begin position="377"/>
        <end position="402"/>
    </location>
</feature>
<keyword evidence="9 16" id="KW-0506">mRNA capping</keyword>